<protein>
    <submittedName>
        <fullName evidence="2">Uncharacterized protein</fullName>
    </submittedName>
</protein>
<organism evidence="2 3">
    <name type="scientific">Mycena albidolilacea</name>
    <dbReference type="NCBI Taxonomy" id="1033008"/>
    <lineage>
        <taxon>Eukaryota</taxon>
        <taxon>Fungi</taxon>
        <taxon>Dikarya</taxon>
        <taxon>Basidiomycota</taxon>
        <taxon>Agaricomycotina</taxon>
        <taxon>Agaricomycetes</taxon>
        <taxon>Agaricomycetidae</taxon>
        <taxon>Agaricales</taxon>
        <taxon>Marasmiineae</taxon>
        <taxon>Mycenaceae</taxon>
        <taxon>Mycena</taxon>
    </lineage>
</organism>
<keyword evidence="3" id="KW-1185">Reference proteome</keyword>
<proteinExistence type="predicted"/>
<evidence type="ECO:0000313" key="2">
    <source>
        <dbReference type="EMBL" id="KAJ7318703.1"/>
    </source>
</evidence>
<dbReference type="Proteomes" id="UP001218218">
    <property type="component" value="Unassembled WGS sequence"/>
</dbReference>
<dbReference type="EMBL" id="JARIHO010000056">
    <property type="protein sequence ID" value="KAJ7318703.1"/>
    <property type="molecule type" value="Genomic_DNA"/>
</dbReference>
<accession>A0AAD6ZE79</accession>
<dbReference type="AlphaFoldDB" id="A0AAD6ZE79"/>
<reference evidence="2" key="1">
    <citation type="submission" date="2023-03" db="EMBL/GenBank/DDBJ databases">
        <title>Massive genome expansion in bonnet fungi (Mycena s.s.) driven by repeated elements and novel gene families across ecological guilds.</title>
        <authorList>
            <consortium name="Lawrence Berkeley National Laboratory"/>
            <person name="Harder C.B."/>
            <person name="Miyauchi S."/>
            <person name="Viragh M."/>
            <person name="Kuo A."/>
            <person name="Thoen E."/>
            <person name="Andreopoulos B."/>
            <person name="Lu D."/>
            <person name="Skrede I."/>
            <person name="Drula E."/>
            <person name="Henrissat B."/>
            <person name="Morin E."/>
            <person name="Kohler A."/>
            <person name="Barry K."/>
            <person name="LaButti K."/>
            <person name="Morin E."/>
            <person name="Salamov A."/>
            <person name="Lipzen A."/>
            <person name="Mereny Z."/>
            <person name="Hegedus B."/>
            <person name="Baldrian P."/>
            <person name="Stursova M."/>
            <person name="Weitz H."/>
            <person name="Taylor A."/>
            <person name="Grigoriev I.V."/>
            <person name="Nagy L.G."/>
            <person name="Martin F."/>
            <person name="Kauserud H."/>
        </authorList>
    </citation>
    <scope>NUCLEOTIDE SEQUENCE</scope>
    <source>
        <strain evidence="2">CBHHK002</strain>
    </source>
</reference>
<feature type="region of interest" description="Disordered" evidence="1">
    <location>
        <begin position="237"/>
        <end position="282"/>
    </location>
</feature>
<evidence type="ECO:0000313" key="3">
    <source>
        <dbReference type="Proteomes" id="UP001218218"/>
    </source>
</evidence>
<comment type="caution">
    <text evidence="2">The sequence shown here is derived from an EMBL/GenBank/DDBJ whole genome shotgun (WGS) entry which is preliminary data.</text>
</comment>
<name>A0AAD6ZE79_9AGAR</name>
<feature type="compositionally biased region" description="Basic and acidic residues" evidence="1">
    <location>
        <begin position="132"/>
        <end position="149"/>
    </location>
</feature>
<sequence length="282" mass="29867">MGPLAIDRDGSSMSAITMNCPSTGTSREGGQSTGVQDVREETGRVSIRVVLSHQSSLRQRGAHGHRALPTTLARTRCPCSPHVSPYNSARPLAPPAPVSRGGSGALTFPASQHRLRHRHRFPQPKQDLGSDSGDHRPVALDTAPRAHDHGHGHRARSARICASGSASSSFRTRLHLAHLTIEAADPSHSKPRACASPPVHARGAVCVSFFGRSTCARVLVRSSSSYIDSTVARIPAAHHAPHSDSDKARQAQAADPCIPAPATRLDGHRPCTPPTRLLAALP</sequence>
<feature type="compositionally biased region" description="Basic residues" evidence="1">
    <location>
        <begin position="113"/>
        <end position="122"/>
    </location>
</feature>
<feature type="region of interest" description="Disordered" evidence="1">
    <location>
        <begin position="112"/>
        <end position="160"/>
    </location>
</feature>
<gene>
    <name evidence="2" type="ORF">DFH08DRAFT_396173</name>
</gene>
<evidence type="ECO:0000256" key="1">
    <source>
        <dbReference type="SAM" id="MobiDB-lite"/>
    </source>
</evidence>